<keyword evidence="2" id="KW-0255">Endonuclease</keyword>
<reference evidence="2 3" key="1">
    <citation type="submission" date="2009-07" db="EMBL/GenBank/DDBJ databases">
        <authorList>
            <person name="Madupu R."/>
            <person name="Sebastian Y."/>
            <person name="Durkin A.S."/>
            <person name="Torralba M."/>
            <person name="Methe B."/>
            <person name="Sutton G.G."/>
            <person name="Strausberg R.L."/>
            <person name="Nelson K.E."/>
        </authorList>
    </citation>
    <scope>NUCLEOTIDE SEQUENCE [LARGE SCALE GENOMIC DNA]</scope>
    <source>
        <strain evidence="2 3">RM3268</strain>
    </source>
</reference>
<protein>
    <submittedName>
        <fullName evidence="2">Restriction endonuclease</fullName>
    </submittedName>
</protein>
<dbReference type="AlphaFoldDB" id="C8PE97"/>
<organism evidence="2 3">
    <name type="scientific">Campylobacter gracilis RM3268</name>
    <dbReference type="NCBI Taxonomy" id="553220"/>
    <lineage>
        <taxon>Bacteria</taxon>
        <taxon>Pseudomonadati</taxon>
        <taxon>Campylobacterota</taxon>
        <taxon>Epsilonproteobacteria</taxon>
        <taxon>Campylobacterales</taxon>
        <taxon>Campylobacteraceae</taxon>
        <taxon>Campylobacter</taxon>
    </lineage>
</organism>
<dbReference type="Proteomes" id="UP000005709">
    <property type="component" value="Unassembled WGS sequence"/>
</dbReference>
<dbReference type="GO" id="GO:0009307">
    <property type="term" value="P:DNA restriction-modification system"/>
    <property type="evidence" value="ECO:0007669"/>
    <property type="project" value="InterPro"/>
</dbReference>
<feature type="domain" description="Restriction endonuclease type IV Mrr" evidence="1">
    <location>
        <begin position="88"/>
        <end position="189"/>
    </location>
</feature>
<keyword evidence="2" id="KW-0540">Nuclease</keyword>
<dbReference type="Gene3D" id="3.40.1350.10">
    <property type="match status" value="1"/>
</dbReference>
<dbReference type="eggNOG" id="ENOG5030HXH">
    <property type="taxonomic scope" value="Bacteria"/>
</dbReference>
<dbReference type="InterPro" id="IPR011856">
    <property type="entry name" value="tRNA_endonuc-like_dom_sf"/>
</dbReference>
<dbReference type="STRING" id="824.CGRAC_1381"/>
<name>C8PE97_9BACT</name>
<evidence type="ECO:0000313" key="3">
    <source>
        <dbReference type="Proteomes" id="UP000005709"/>
    </source>
</evidence>
<proteinExistence type="predicted"/>
<keyword evidence="2" id="KW-0378">Hydrolase</keyword>
<gene>
    <name evidence="2" type="ORF">CAMGR0001_2448</name>
</gene>
<dbReference type="InterPro" id="IPR052906">
    <property type="entry name" value="Type_IV_Methyl-Rstrct_Enzyme"/>
</dbReference>
<evidence type="ECO:0000259" key="1">
    <source>
        <dbReference type="Pfam" id="PF04471"/>
    </source>
</evidence>
<dbReference type="Pfam" id="PF04471">
    <property type="entry name" value="Mrr_cat"/>
    <property type="match status" value="1"/>
</dbReference>
<keyword evidence="3" id="KW-1185">Reference proteome</keyword>
<dbReference type="EMBL" id="ACYG01000005">
    <property type="protein sequence ID" value="EEV18970.1"/>
    <property type="molecule type" value="Genomic_DNA"/>
</dbReference>
<dbReference type="GO" id="GO:0015666">
    <property type="term" value="F:restriction endodeoxyribonuclease activity"/>
    <property type="evidence" value="ECO:0007669"/>
    <property type="project" value="TreeGrafter"/>
</dbReference>
<dbReference type="SUPFAM" id="SSF52980">
    <property type="entry name" value="Restriction endonuclease-like"/>
    <property type="match status" value="1"/>
</dbReference>
<evidence type="ECO:0000313" key="2">
    <source>
        <dbReference type="EMBL" id="EEV18970.1"/>
    </source>
</evidence>
<dbReference type="OrthoDB" id="5363706at2"/>
<sequence length="206" mass="24572">MIFLILATICAFIILILFSTLNTEKNTKIGNYTITNYKRTKKQEQCNKYIQENKNLIKQDKQTDLYEIYKQIKIENITKQKMISKRKKGTEYELYIAKYFRNEGYKIYMNGLNNGKKDDGIDVICHKDKETILIQCKNWKYPIEQKDIRAFIGDCHVYINKNAAFLRNRKIRKIFITSNEETKKAVELYVKENQAEVEYITIPMFD</sequence>
<dbReference type="GO" id="GO:0003677">
    <property type="term" value="F:DNA binding"/>
    <property type="evidence" value="ECO:0007669"/>
    <property type="project" value="InterPro"/>
</dbReference>
<dbReference type="PANTHER" id="PTHR30015:SF7">
    <property type="entry name" value="TYPE IV METHYL-DIRECTED RESTRICTION ENZYME ECOKMRR"/>
    <property type="match status" value="1"/>
</dbReference>
<dbReference type="InterPro" id="IPR007560">
    <property type="entry name" value="Restrct_endonuc_IV_Mrr"/>
</dbReference>
<accession>C8PE97</accession>
<comment type="caution">
    <text evidence="2">The sequence shown here is derived from an EMBL/GenBank/DDBJ whole genome shotgun (WGS) entry which is preliminary data.</text>
</comment>
<dbReference type="RefSeq" id="WP_005869267.1">
    <property type="nucleotide sequence ID" value="NZ_ACYG01000005.1"/>
</dbReference>
<dbReference type="InterPro" id="IPR011335">
    <property type="entry name" value="Restrct_endonuc-II-like"/>
</dbReference>
<dbReference type="PANTHER" id="PTHR30015">
    <property type="entry name" value="MRR RESTRICTION SYSTEM PROTEIN"/>
    <property type="match status" value="1"/>
</dbReference>